<keyword evidence="5" id="KW-0690">Ribosome biogenesis</keyword>
<proteinExistence type="inferred from homology"/>
<dbReference type="PANTHER" id="PTHR28127">
    <property type="entry name" value="RIBOSOME ASSEMBLY PROTEIN 3"/>
    <property type="match status" value="1"/>
</dbReference>
<comment type="function">
    <text evidence="1">Required for efficient biogenesis of the 60S ribosomal subunit.</text>
</comment>
<evidence type="ECO:0000259" key="9">
    <source>
        <dbReference type="Pfam" id="PF14615"/>
    </source>
</evidence>
<dbReference type="InterPro" id="IPR051898">
    <property type="entry name" value="Ribosome_Assembly_3"/>
</dbReference>
<dbReference type="GO" id="GO:0030687">
    <property type="term" value="C:preribosome, large subunit precursor"/>
    <property type="evidence" value="ECO:0007669"/>
    <property type="project" value="TreeGrafter"/>
</dbReference>
<keyword evidence="6" id="KW-0539">Nucleus</keyword>
<evidence type="ECO:0000256" key="5">
    <source>
        <dbReference type="ARBA" id="ARBA00022517"/>
    </source>
</evidence>
<evidence type="ECO:0000313" key="10">
    <source>
        <dbReference type="EMBL" id="KAH7350070.1"/>
    </source>
</evidence>
<feature type="domain" description="Ribosome-assembly protein 3 C-terminal" evidence="9">
    <location>
        <begin position="5"/>
        <end position="50"/>
    </location>
</feature>
<comment type="subcellular location">
    <subcellularLocation>
        <location evidence="2">Nucleus</location>
        <location evidence="2">Nucleolus</location>
    </subcellularLocation>
</comment>
<comment type="caution">
    <text evidence="10">The sequence shown here is derived from an EMBL/GenBank/DDBJ whole genome shotgun (WGS) entry which is preliminary data.</text>
</comment>
<dbReference type="PANTHER" id="PTHR28127:SF1">
    <property type="entry name" value="RIBOSOME ASSEMBLY PROTEIN 3"/>
    <property type="match status" value="1"/>
</dbReference>
<comment type="similarity">
    <text evidence="3">Belongs to the RSA3 family.</text>
</comment>
<organism evidence="10 11">
    <name type="scientific">Plectosphaerella cucumerina</name>
    <dbReference type="NCBI Taxonomy" id="40658"/>
    <lineage>
        <taxon>Eukaryota</taxon>
        <taxon>Fungi</taxon>
        <taxon>Dikarya</taxon>
        <taxon>Ascomycota</taxon>
        <taxon>Pezizomycotina</taxon>
        <taxon>Sordariomycetes</taxon>
        <taxon>Hypocreomycetidae</taxon>
        <taxon>Glomerellales</taxon>
        <taxon>Plectosphaerellaceae</taxon>
        <taxon>Plectosphaerella</taxon>
    </lineage>
</organism>
<evidence type="ECO:0000256" key="2">
    <source>
        <dbReference type="ARBA" id="ARBA00004604"/>
    </source>
</evidence>
<evidence type="ECO:0000256" key="6">
    <source>
        <dbReference type="ARBA" id="ARBA00023242"/>
    </source>
</evidence>
<evidence type="ECO:0000256" key="4">
    <source>
        <dbReference type="ARBA" id="ARBA00015339"/>
    </source>
</evidence>
<name>A0A8K0T9T5_9PEZI</name>
<dbReference type="EMBL" id="JAGPXD010000006">
    <property type="protein sequence ID" value="KAH7350070.1"/>
    <property type="molecule type" value="Genomic_DNA"/>
</dbReference>
<evidence type="ECO:0000256" key="3">
    <source>
        <dbReference type="ARBA" id="ARBA00006256"/>
    </source>
</evidence>
<evidence type="ECO:0000256" key="1">
    <source>
        <dbReference type="ARBA" id="ARBA00003035"/>
    </source>
</evidence>
<protein>
    <recommendedName>
        <fullName evidence="4">Ribosome assembly protein 3</fullName>
    </recommendedName>
</protein>
<dbReference type="InterPro" id="IPR028217">
    <property type="entry name" value="Rsa3_C"/>
</dbReference>
<evidence type="ECO:0000256" key="7">
    <source>
        <dbReference type="ARBA" id="ARBA00023274"/>
    </source>
</evidence>
<gene>
    <name evidence="10" type="ORF">B0T11DRAFT_333084</name>
</gene>
<dbReference type="GO" id="GO:0005730">
    <property type="term" value="C:nucleolus"/>
    <property type="evidence" value="ECO:0007669"/>
    <property type="project" value="UniProtKB-SubCell"/>
</dbReference>
<sequence>MANSFPSFYLQRATREFAADLDALRAADDFKPDSSVPLLVHALQQGAGMYGDAERERVMTTTTAEEKDEEGVKEEKKERRKKRKSEGKTAGIPNQ</sequence>
<feature type="region of interest" description="Disordered" evidence="8">
    <location>
        <begin position="51"/>
        <end position="95"/>
    </location>
</feature>
<accession>A0A8K0T9T5</accession>
<dbReference type="GO" id="GO:0000027">
    <property type="term" value="P:ribosomal large subunit assembly"/>
    <property type="evidence" value="ECO:0007669"/>
    <property type="project" value="TreeGrafter"/>
</dbReference>
<reference evidence="10" key="1">
    <citation type="journal article" date="2021" name="Nat. Commun.">
        <title>Genetic determinants of endophytism in the Arabidopsis root mycobiome.</title>
        <authorList>
            <person name="Mesny F."/>
            <person name="Miyauchi S."/>
            <person name="Thiergart T."/>
            <person name="Pickel B."/>
            <person name="Atanasova L."/>
            <person name="Karlsson M."/>
            <person name="Huettel B."/>
            <person name="Barry K.W."/>
            <person name="Haridas S."/>
            <person name="Chen C."/>
            <person name="Bauer D."/>
            <person name="Andreopoulos W."/>
            <person name="Pangilinan J."/>
            <person name="LaButti K."/>
            <person name="Riley R."/>
            <person name="Lipzen A."/>
            <person name="Clum A."/>
            <person name="Drula E."/>
            <person name="Henrissat B."/>
            <person name="Kohler A."/>
            <person name="Grigoriev I.V."/>
            <person name="Martin F.M."/>
            <person name="Hacquard S."/>
        </authorList>
    </citation>
    <scope>NUCLEOTIDE SEQUENCE</scope>
    <source>
        <strain evidence="10">MPI-CAGE-AT-0016</strain>
    </source>
</reference>
<keyword evidence="11" id="KW-1185">Reference proteome</keyword>
<dbReference type="Pfam" id="PF14615">
    <property type="entry name" value="Rsa3"/>
    <property type="match status" value="1"/>
</dbReference>
<dbReference type="OrthoDB" id="69550at2759"/>
<evidence type="ECO:0000313" key="11">
    <source>
        <dbReference type="Proteomes" id="UP000813385"/>
    </source>
</evidence>
<evidence type="ECO:0000256" key="8">
    <source>
        <dbReference type="SAM" id="MobiDB-lite"/>
    </source>
</evidence>
<dbReference type="AlphaFoldDB" id="A0A8K0T9T5"/>
<keyword evidence="7" id="KW-0687">Ribonucleoprotein</keyword>
<dbReference type="Proteomes" id="UP000813385">
    <property type="component" value="Unassembled WGS sequence"/>
</dbReference>